<evidence type="ECO:0000313" key="2">
    <source>
        <dbReference type="EMBL" id="AIQ92818.1"/>
    </source>
</evidence>
<name>A0A089P457_9HYPH</name>
<dbReference type="AlphaFoldDB" id="A0A089P457"/>
<dbReference type="eggNOG" id="ENOG5030ZZ3">
    <property type="taxonomic scope" value="Bacteria"/>
</dbReference>
<organism evidence="2 3">
    <name type="scientific">Methylobacterium oryzae CBMB20</name>
    <dbReference type="NCBI Taxonomy" id="693986"/>
    <lineage>
        <taxon>Bacteria</taxon>
        <taxon>Pseudomonadati</taxon>
        <taxon>Pseudomonadota</taxon>
        <taxon>Alphaproteobacteria</taxon>
        <taxon>Hyphomicrobiales</taxon>
        <taxon>Methylobacteriaceae</taxon>
        <taxon>Methylobacterium</taxon>
    </lineage>
</organism>
<dbReference type="Proteomes" id="UP000029492">
    <property type="component" value="Chromosome"/>
</dbReference>
<proteinExistence type="predicted"/>
<feature type="region of interest" description="Disordered" evidence="1">
    <location>
        <begin position="1"/>
        <end position="27"/>
    </location>
</feature>
<feature type="compositionally biased region" description="Pro residues" evidence="1">
    <location>
        <begin position="16"/>
        <end position="26"/>
    </location>
</feature>
<dbReference type="EMBL" id="CP003811">
    <property type="protein sequence ID" value="AIQ92818.1"/>
    <property type="molecule type" value="Genomic_DNA"/>
</dbReference>
<evidence type="ECO:0000313" key="3">
    <source>
        <dbReference type="Proteomes" id="UP000029492"/>
    </source>
</evidence>
<dbReference type="HOGENOM" id="CLU_2343509_0_0_5"/>
<dbReference type="KEGG" id="mor:MOC_5063"/>
<sequence>MSDDNVIRPAFGVPRTPAPEPEPDPAQAPLRVFGTGAGHRVGLIRDPSAVEGDVIRVVVGPEDERGVETVALLPADAETEAERIGFAILRALEVVEGAV</sequence>
<keyword evidence="3" id="KW-1185">Reference proteome</keyword>
<dbReference type="GeneID" id="96605498"/>
<accession>A0A089P457</accession>
<protein>
    <submittedName>
        <fullName evidence="2">Protein of unassigned function</fullName>
    </submittedName>
</protein>
<dbReference type="RefSeq" id="WP_043348759.1">
    <property type="nucleotide sequence ID" value="NZ_CP003811.1"/>
</dbReference>
<evidence type="ECO:0000256" key="1">
    <source>
        <dbReference type="SAM" id="MobiDB-lite"/>
    </source>
</evidence>
<dbReference type="STRING" id="693986.MOC_5063"/>
<reference evidence="2 3" key="1">
    <citation type="journal article" date="2014" name="PLoS ONE">
        <title>Genome Information of Methylobacterium oryzae, a Plant-Probiotic Methylotroph in the Phyllosphere.</title>
        <authorList>
            <person name="Kwak M.J."/>
            <person name="Jeong H."/>
            <person name="Madhaiyan M."/>
            <person name="Lee Y."/>
            <person name="Sa T.M."/>
            <person name="Oh T.K."/>
            <person name="Kim J.F."/>
        </authorList>
    </citation>
    <scope>NUCLEOTIDE SEQUENCE [LARGE SCALE GENOMIC DNA]</scope>
    <source>
        <strain evidence="2 3">CBMB20</strain>
    </source>
</reference>
<gene>
    <name evidence="2" type="ORF">MOC_5063</name>
</gene>